<accession>F2IEQ5</accession>
<evidence type="ECO:0000313" key="1">
    <source>
        <dbReference type="EMBL" id="AEA45622.1"/>
    </source>
</evidence>
<dbReference type="AlphaFoldDB" id="F2IEQ5"/>
<organism evidence="1 2">
    <name type="scientific">Fluviicola taffensis (strain DSM 16823 / NCIMB 13979 / RW262)</name>
    <dbReference type="NCBI Taxonomy" id="755732"/>
    <lineage>
        <taxon>Bacteria</taxon>
        <taxon>Pseudomonadati</taxon>
        <taxon>Bacteroidota</taxon>
        <taxon>Flavobacteriia</taxon>
        <taxon>Flavobacteriales</taxon>
        <taxon>Crocinitomicaceae</taxon>
        <taxon>Fluviicola</taxon>
    </lineage>
</organism>
<dbReference type="HOGENOM" id="CLU_1600293_0_0_10"/>
<dbReference type="OrthoDB" id="1467664at2"/>
<keyword evidence="2" id="KW-1185">Reference proteome</keyword>
<reference evidence="2" key="2">
    <citation type="submission" date="2011-02" db="EMBL/GenBank/DDBJ databases">
        <title>The complete genome of Fluviicola taffensis DSM 16823.</title>
        <authorList>
            <consortium name="US DOE Joint Genome Institute (JGI-PGF)"/>
            <person name="Lucas S."/>
            <person name="Copeland A."/>
            <person name="Lapidus A."/>
            <person name="Bruce D."/>
            <person name="Goodwin L."/>
            <person name="Pitluck S."/>
            <person name="Kyrpides N."/>
            <person name="Mavromatis K."/>
            <person name="Ivanova N."/>
            <person name="Mikhailova N."/>
            <person name="Pagani I."/>
            <person name="Chertkov O."/>
            <person name="Detter J.C."/>
            <person name="Han C."/>
            <person name="Tapia R."/>
            <person name="Land M."/>
            <person name="Hauser L."/>
            <person name="Markowitz V."/>
            <person name="Cheng J.-F."/>
            <person name="Hugenholtz P."/>
            <person name="Woyke T."/>
            <person name="Wu D."/>
            <person name="Tindall B."/>
            <person name="Pomrenke H.G."/>
            <person name="Brambilla E."/>
            <person name="Klenk H.-P."/>
            <person name="Eisen J.A."/>
        </authorList>
    </citation>
    <scope>NUCLEOTIDE SEQUENCE [LARGE SCALE GENOMIC DNA]</scope>
    <source>
        <strain evidence="2">DSM 16823 / RW262 / RW262</strain>
    </source>
</reference>
<dbReference type="KEGG" id="fte:Fluta_3653"/>
<reference evidence="1 2" key="1">
    <citation type="journal article" date="2011" name="Stand. Genomic Sci.">
        <title>Complete genome sequence of the gliding freshwater bacterium Fluviicola taffensis type strain (RW262).</title>
        <authorList>
            <person name="Woyke T."/>
            <person name="Chertkov O."/>
            <person name="Lapidus A."/>
            <person name="Nolan M."/>
            <person name="Lucas S."/>
            <person name="Del Rio T.G."/>
            <person name="Tice H."/>
            <person name="Cheng J.F."/>
            <person name="Tapia R."/>
            <person name="Han C."/>
            <person name="Goodwin L."/>
            <person name="Pitluck S."/>
            <person name="Liolios K."/>
            <person name="Pagani I."/>
            <person name="Ivanova N."/>
            <person name="Huntemann M."/>
            <person name="Mavromatis K."/>
            <person name="Mikhailova N."/>
            <person name="Pati A."/>
            <person name="Chen A."/>
            <person name="Palaniappan K."/>
            <person name="Land M."/>
            <person name="Hauser L."/>
            <person name="Brambilla E.M."/>
            <person name="Rohde M."/>
            <person name="Mwirichia R."/>
            <person name="Sikorski J."/>
            <person name="Tindall B.J."/>
            <person name="Goker M."/>
            <person name="Bristow J."/>
            <person name="Eisen J.A."/>
            <person name="Markowitz V."/>
            <person name="Hugenholtz P."/>
            <person name="Klenk H.P."/>
            <person name="Kyrpides N.C."/>
        </authorList>
    </citation>
    <scope>NUCLEOTIDE SEQUENCE [LARGE SCALE GENOMIC DNA]</scope>
    <source>
        <strain evidence="2">DSM 16823 / RW262 / RW262</strain>
    </source>
</reference>
<proteinExistence type="predicted"/>
<protein>
    <submittedName>
        <fullName evidence="1">Uncharacterized protein</fullName>
    </submittedName>
</protein>
<dbReference type="EMBL" id="CP002542">
    <property type="protein sequence ID" value="AEA45622.1"/>
    <property type="molecule type" value="Genomic_DNA"/>
</dbReference>
<dbReference type="STRING" id="755732.Fluta_3653"/>
<name>F2IEQ5_FLUTR</name>
<dbReference type="eggNOG" id="ENOG5030Y99">
    <property type="taxonomic scope" value="Bacteria"/>
</dbReference>
<sequence>MSWFKKIFGKEPLENKKKVEVKKADIAFAEFNYPTKIILAWIKALEGHQELEQFLYENGYQEIFFLNRAINLKQDARDWLLKNGYPHLMAFVNAAEGNESAQHWLQVHGFEFLYNAAIAIDDDEAGFKWLNIHTDEFTFGLIKTIKKIKDQIEFNHNDMYSFGKDR</sequence>
<dbReference type="RefSeq" id="WP_013688389.1">
    <property type="nucleotide sequence ID" value="NC_015321.1"/>
</dbReference>
<gene>
    <name evidence="1" type="ordered locus">Fluta_3653</name>
</gene>
<dbReference type="Proteomes" id="UP000007463">
    <property type="component" value="Chromosome"/>
</dbReference>
<evidence type="ECO:0000313" key="2">
    <source>
        <dbReference type="Proteomes" id="UP000007463"/>
    </source>
</evidence>